<protein>
    <recommendedName>
        <fullName evidence="3">Transposase</fullName>
    </recommendedName>
</protein>
<dbReference type="EMBL" id="JAVRES010000004">
    <property type="protein sequence ID" value="MDT0435664.1"/>
    <property type="molecule type" value="Genomic_DNA"/>
</dbReference>
<evidence type="ECO:0000313" key="2">
    <source>
        <dbReference type="Proteomes" id="UP001183535"/>
    </source>
</evidence>
<gene>
    <name evidence="1" type="ORF">RM877_13310</name>
</gene>
<evidence type="ECO:0000313" key="1">
    <source>
        <dbReference type="EMBL" id="MDT0435664.1"/>
    </source>
</evidence>
<dbReference type="AlphaFoldDB" id="A0ABD5EMS0"/>
<name>A0ABD5EMS0_9ACTN</name>
<reference evidence="2" key="1">
    <citation type="submission" date="2023-07" db="EMBL/GenBank/DDBJ databases">
        <title>30 novel species of actinomycetes from the DSMZ collection.</title>
        <authorList>
            <person name="Nouioui I."/>
        </authorList>
    </citation>
    <scope>NUCLEOTIDE SEQUENCE [LARGE SCALE GENOMIC DNA]</scope>
    <source>
        <strain evidence="2">DSM 41981</strain>
    </source>
</reference>
<sequence>MHPLADIDNAITLLRAPQPRGRVDSNSEHLLIYLAALMRLRDPLTTWLEEEQERLSLLGARIDRPDDEPAVQFARALLGTTPVLDRHPDRETLEKLPSTVIVDNSRATLNGSVQPAGRQTEGGR</sequence>
<comment type="caution">
    <text evidence="1">The sequence shown here is derived from an EMBL/GenBank/DDBJ whole genome shotgun (WGS) entry which is preliminary data.</text>
</comment>
<dbReference type="RefSeq" id="WP_093824430.1">
    <property type="nucleotide sequence ID" value="NZ_JAVRES010000004.1"/>
</dbReference>
<accession>A0ABD5EMS0</accession>
<organism evidence="1 2">
    <name type="scientific">Streptomyces doudnae</name>
    <dbReference type="NCBI Taxonomy" id="3075536"/>
    <lineage>
        <taxon>Bacteria</taxon>
        <taxon>Bacillati</taxon>
        <taxon>Actinomycetota</taxon>
        <taxon>Actinomycetes</taxon>
        <taxon>Kitasatosporales</taxon>
        <taxon>Streptomycetaceae</taxon>
        <taxon>Streptomyces</taxon>
    </lineage>
</organism>
<proteinExistence type="predicted"/>
<keyword evidence="2" id="KW-1185">Reference proteome</keyword>
<dbReference type="Proteomes" id="UP001183535">
    <property type="component" value="Unassembled WGS sequence"/>
</dbReference>
<evidence type="ECO:0008006" key="3">
    <source>
        <dbReference type="Google" id="ProtNLM"/>
    </source>
</evidence>